<name>A0A2H3JJK8_WOLCO</name>
<keyword evidence="10" id="KW-1185">Reference proteome</keyword>
<protein>
    <submittedName>
        <fullName evidence="9">MFS general substrate transporter</fullName>
    </submittedName>
</protein>
<dbReference type="CDD" id="cd17330">
    <property type="entry name" value="MFS_SLC46_TetA_like"/>
    <property type="match status" value="1"/>
</dbReference>
<keyword evidence="2" id="KW-0813">Transport</keyword>
<keyword evidence="5 7" id="KW-0472">Membrane</keyword>
<evidence type="ECO:0000256" key="6">
    <source>
        <dbReference type="SAM" id="MobiDB-lite"/>
    </source>
</evidence>
<feature type="transmembrane region" description="Helical" evidence="7">
    <location>
        <begin position="181"/>
        <end position="201"/>
    </location>
</feature>
<dbReference type="PANTHER" id="PTHR23504">
    <property type="entry name" value="MAJOR FACILITATOR SUPERFAMILY DOMAIN-CONTAINING PROTEIN 10"/>
    <property type="match status" value="1"/>
</dbReference>
<gene>
    <name evidence="9" type="ORF">WOLCODRAFT_137873</name>
</gene>
<feature type="transmembrane region" description="Helical" evidence="7">
    <location>
        <begin position="221"/>
        <end position="243"/>
    </location>
</feature>
<feature type="transmembrane region" description="Helical" evidence="7">
    <location>
        <begin position="387"/>
        <end position="413"/>
    </location>
</feature>
<feature type="transmembrane region" description="Helical" evidence="7">
    <location>
        <begin position="90"/>
        <end position="109"/>
    </location>
</feature>
<keyword evidence="3 7" id="KW-0812">Transmembrane</keyword>
<evidence type="ECO:0000259" key="8">
    <source>
        <dbReference type="PROSITE" id="PS50850"/>
    </source>
</evidence>
<sequence>MPMSPAIREDNGPTEETALLSDGPTIENGHRGSLKAEPKPITPLPKLQIGILLLLQLAEPITSQCIYPFINQLVSELDITGGDEKKVGYYAGMIESLFFCTEAIFVLQWSRVSDYIGRKPVLLIGTAGLFISMIFFGLSRQFWQLVVSRCLVGALNGNIGVQKSMMGELTDSTNMAQGFSLIPVVWSAGATIGPLIGGQLSKPHDRWPHTFTSHFWIHYPYFLPCAVSAAFSALTFVVAAVLLKETVKTKYRKHVPGTPTTESHDEIIEEHPITLRALVAHRPARLSIAAYVALALLDIAYRALQPLFLSTPLALGGLSQPPATIGAVLGTFGLLNGVLQALFFAPLVRRFGPKRVFMTGMGSFVVLFALFPVLGALARMQGGVTNVVWACVGLQLMVSIVMDMSFGCALIFVTSSAPNKRSLGTINGIGQLLAATMRAVGPASATSFFALSLERNWMGGNAVYLIYIVLSLALFTVTLPLPREAWQMDDTQ</sequence>
<comment type="subcellular location">
    <subcellularLocation>
        <location evidence="1">Membrane</location>
        <topology evidence="1">Multi-pass membrane protein</topology>
    </subcellularLocation>
</comment>
<evidence type="ECO:0000256" key="4">
    <source>
        <dbReference type="ARBA" id="ARBA00022989"/>
    </source>
</evidence>
<feature type="transmembrane region" description="Helical" evidence="7">
    <location>
        <begin position="286"/>
        <end position="304"/>
    </location>
</feature>
<keyword evidence="4 7" id="KW-1133">Transmembrane helix</keyword>
<feature type="transmembrane region" description="Helical" evidence="7">
    <location>
        <begin position="121"/>
        <end position="138"/>
    </location>
</feature>
<dbReference type="GO" id="GO:0022857">
    <property type="term" value="F:transmembrane transporter activity"/>
    <property type="evidence" value="ECO:0007669"/>
    <property type="project" value="InterPro"/>
</dbReference>
<evidence type="ECO:0000256" key="3">
    <source>
        <dbReference type="ARBA" id="ARBA00022692"/>
    </source>
</evidence>
<feature type="transmembrane region" description="Helical" evidence="7">
    <location>
        <begin position="324"/>
        <end position="344"/>
    </location>
</feature>
<dbReference type="AlphaFoldDB" id="A0A2H3JJK8"/>
<feature type="compositionally biased region" description="Basic and acidic residues" evidence="6">
    <location>
        <begin position="28"/>
        <end position="37"/>
    </location>
</feature>
<dbReference type="Pfam" id="PF07690">
    <property type="entry name" value="MFS_1"/>
    <property type="match status" value="1"/>
</dbReference>
<dbReference type="Proteomes" id="UP000218811">
    <property type="component" value="Unassembled WGS sequence"/>
</dbReference>
<dbReference type="PROSITE" id="PS50850">
    <property type="entry name" value="MFS"/>
    <property type="match status" value="1"/>
</dbReference>
<evidence type="ECO:0000256" key="2">
    <source>
        <dbReference type="ARBA" id="ARBA00022448"/>
    </source>
</evidence>
<feature type="region of interest" description="Disordered" evidence="6">
    <location>
        <begin position="1"/>
        <end position="37"/>
    </location>
</feature>
<dbReference type="OMA" id="WMRYPYF"/>
<dbReference type="PANTHER" id="PTHR23504:SF15">
    <property type="entry name" value="MAJOR FACILITATOR SUPERFAMILY (MFS) PROFILE DOMAIN-CONTAINING PROTEIN"/>
    <property type="match status" value="1"/>
</dbReference>
<feature type="transmembrane region" description="Helical" evidence="7">
    <location>
        <begin position="356"/>
        <end position="375"/>
    </location>
</feature>
<organism evidence="9 10">
    <name type="scientific">Wolfiporia cocos (strain MD-104)</name>
    <name type="common">Brown rot fungus</name>
    <dbReference type="NCBI Taxonomy" id="742152"/>
    <lineage>
        <taxon>Eukaryota</taxon>
        <taxon>Fungi</taxon>
        <taxon>Dikarya</taxon>
        <taxon>Basidiomycota</taxon>
        <taxon>Agaricomycotina</taxon>
        <taxon>Agaricomycetes</taxon>
        <taxon>Polyporales</taxon>
        <taxon>Phaeolaceae</taxon>
        <taxon>Wolfiporia</taxon>
    </lineage>
</organism>
<evidence type="ECO:0000313" key="10">
    <source>
        <dbReference type="Proteomes" id="UP000218811"/>
    </source>
</evidence>
<evidence type="ECO:0000256" key="5">
    <source>
        <dbReference type="ARBA" id="ARBA00023136"/>
    </source>
</evidence>
<dbReference type="Gene3D" id="1.20.1250.20">
    <property type="entry name" value="MFS general substrate transporter like domains"/>
    <property type="match status" value="1"/>
</dbReference>
<evidence type="ECO:0000256" key="1">
    <source>
        <dbReference type="ARBA" id="ARBA00004141"/>
    </source>
</evidence>
<feature type="domain" description="Major facilitator superfamily (MFS) profile" evidence="8">
    <location>
        <begin position="48"/>
        <end position="485"/>
    </location>
</feature>
<dbReference type="InterPro" id="IPR036259">
    <property type="entry name" value="MFS_trans_sf"/>
</dbReference>
<dbReference type="InterPro" id="IPR011701">
    <property type="entry name" value="MFS"/>
</dbReference>
<accession>A0A2H3JJK8</accession>
<evidence type="ECO:0000313" key="9">
    <source>
        <dbReference type="EMBL" id="PCH42370.1"/>
    </source>
</evidence>
<dbReference type="SUPFAM" id="SSF103473">
    <property type="entry name" value="MFS general substrate transporter"/>
    <property type="match status" value="1"/>
</dbReference>
<dbReference type="OrthoDB" id="419616at2759"/>
<reference evidence="9 10" key="1">
    <citation type="journal article" date="2012" name="Science">
        <title>The Paleozoic origin of enzymatic lignin decomposition reconstructed from 31 fungal genomes.</title>
        <authorList>
            <person name="Floudas D."/>
            <person name="Binder M."/>
            <person name="Riley R."/>
            <person name="Barry K."/>
            <person name="Blanchette R.A."/>
            <person name="Henrissat B."/>
            <person name="Martinez A.T."/>
            <person name="Otillar R."/>
            <person name="Spatafora J.W."/>
            <person name="Yadav J.S."/>
            <person name="Aerts A."/>
            <person name="Benoit I."/>
            <person name="Boyd A."/>
            <person name="Carlson A."/>
            <person name="Copeland A."/>
            <person name="Coutinho P.M."/>
            <person name="de Vries R.P."/>
            <person name="Ferreira P."/>
            <person name="Findley K."/>
            <person name="Foster B."/>
            <person name="Gaskell J."/>
            <person name="Glotzer D."/>
            <person name="Gorecki P."/>
            <person name="Heitman J."/>
            <person name="Hesse C."/>
            <person name="Hori C."/>
            <person name="Igarashi K."/>
            <person name="Jurgens J.A."/>
            <person name="Kallen N."/>
            <person name="Kersten P."/>
            <person name="Kohler A."/>
            <person name="Kuees U."/>
            <person name="Kumar T.K.A."/>
            <person name="Kuo A."/>
            <person name="LaButti K."/>
            <person name="Larrondo L.F."/>
            <person name="Lindquist E."/>
            <person name="Ling A."/>
            <person name="Lombard V."/>
            <person name="Lucas S."/>
            <person name="Lundell T."/>
            <person name="Martin R."/>
            <person name="McLaughlin D.J."/>
            <person name="Morgenstern I."/>
            <person name="Morin E."/>
            <person name="Murat C."/>
            <person name="Nagy L.G."/>
            <person name="Nolan M."/>
            <person name="Ohm R.A."/>
            <person name="Patyshakuliyeva A."/>
            <person name="Rokas A."/>
            <person name="Ruiz-Duenas F.J."/>
            <person name="Sabat G."/>
            <person name="Salamov A."/>
            <person name="Samejima M."/>
            <person name="Schmutz J."/>
            <person name="Slot J.C."/>
            <person name="St John F."/>
            <person name="Stenlid J."/>
            <person name="Sun H."/>
            <person name="Sun S."/>
            <person name="Syed K."/>
            <person name="Tsang A."/>
            <person name="Wiebenga A."/>
            <person name="Young D."/>
            <person name="Pisabarro A."/>
            <person name="Eastwood D.C."/>
            <person name="Martin F."/>
            <person name="Cullen D."/>
            <person name="Grigoriev I.V."/>
            <person name="Hibbett D.S."/>
        </authorList>
    </citation>
    <scope>NUCLEOTIDE SEQUENCE [LARGE SCALE GENOMIC DNA]</scope>
    <source>
        <strain evidence="9 10">MD-104</strain>
    </source>
</reference>
<evidence type="ECO:0000256" key="7">
    <source>
        <dbReference type="SAM" id="Phobius"/>
    </source>
</evidence>
<dbReference type="InterPro" id="IPR020846">
    <property type="entry name" value="MFS_dom"/>
</dbReference>
<dbReference type="EMBL" id="KB468124">
    <property type="protein sequence ID" value="PCH42370.1"/>
    <property type="molecule type" value="Genomic_DNA"/>
</dbReference>
<dbReference type="GO" id="GO:0016020">
    <property type="term" value="C:membrane"/>
    <property type="evidence" value="ECO:0007669"/>
    <property type="project" value="UniProtKB-SubCell"/>
</dbReference>
<proteinExistence type="predicted"/>
<feature type="transmembrane region" description="Helical" evidence="7">
    <location>
        <begin position="462"/>
        <end position="481"/>
    </location>
</feature>